<evidence type="ECO:0000256" key="1">
    <source>
        <dbReference type="ARBA" id="ARBA00004308"/>
    </source>
</evidence>
<comment type="similarity">
    <text evidence="2">Belongs to the adaptor complexes small subunit family.</text>
</comment>
<evidence type="ECO:0000256" key="5">
    <source>
        <dbReference type="ARBA" id="ARBA00023136"/>
    </source>
</evidence>
<evidence type="ECO:0000256" key="4">
    <source>
        <dbReference type="ARBA" id="ARBA00022927"/>
    </source>
</evidence>
<dbReference type="InterPro" id="IPR022775">
    <property type="entry name" value="AP_mu_sigma_su"/>
</dbReference>
<protein>
    <submittedName>
        <fullName evidence="7">AP-3 complex subunit sigma-2</fullName>
    </submittedName>
</protein>
<evidence type="ECO:0000313" key="7">
    <source>
        <dbReference type="EMBL" id="KAL5104002.1"/>
    </source>
</evidence>
<accession>A0ABR4Q362</accession>
<evidence type="ECO:0000313" key="8">
    <source>
        <dbReference type="Proteomes" id="UP001651158"/>
    </source>
</evidence>
<dbReference type="InterPro" id="IPR011012">
    <property type="entry name" value="Longin-like_dom_sf"/>
</dbReference>
<evidence type="ECO:0000259" key="6">
    <source>
        <dbReference type="Pfam" id="PF01217"/>
    </source>
</evidence>
<keyword evidence="3" id="KW-0813">Transport</keyword>
<dbReference type="Pfam" id="PF01217">
    <property type="entry name" value="Clat_adaptor_s"/>
    <property type="match status" value="1"/>
</dbReference>
<feature type="domain" description="AP complex mu/sigma subunit" evidence="6">
    <location>
        <begin position="1"/>
        <end position="144"/>
    </location>
</feature>
<proteinExistence type="inferred from homology"/>
<sequence>MIRAVVICNTSGKPRLIKFYDETTERQKQEFLRDTYSLLHKRTNSSCNFLEAPTGHDLCRIIYRQYSTIYIIFCVDFAESELGILDLIQVFVDLLDKTFENVCELDLIFNADKVHYLLNELICGGIVLETNHTEILNRFNEQQRLGRGSTDSADFSNTKTSFLSNRILSGMRAGSSLIASVVPSSSAKDWVSALASSATSLRISNRLGFQSISEYSEDQHASGSRESEKLCL</sequence>
<evidence type="ECO:0000256" key="3">
    <source>
        <dbReference type="ARBA" id="ARBA00022448"/>
    </source>
</evidence>
<reference evidence="7 8" key="1">
    <citation type="journal article" date="2022" name="Front. Cell. Infect. Microbiol.">
        <title>The Genomes of Two Strains of Taenia crassiceps the Animal Model for the Study of Human Cysticercosis.</title>
        <authorList>
            <person name="Bobes R.J."/>
            <person name="Estrada K."/>
            <person name="Rios-Valencia D.G."/>
            <person name="Calderon-Gallegos A."/>
            <person name="de la Torre P."/>
            <person name="Carrero J.C."/>
            <person name="Sanchez-Flores A."/>
            <person name="Laclette J.P."/>
        </authorList>
    </citation>
    <scope>NUCLEOTIDE SEQUENCE [LARGE SCALE GENOMIC DNA]</scope>
    <source>
        <strain evidence="7">WFUcys</strain>
    </source>
</reference>
<name>A0ABR4Q362_9CEST</name>
<keyword evidence="4" id="KW-0653">Protein transport</keyword>
<dbReference type="SUPFAM" id="SSF64356">
    <property type="entry name" value="SNARE-like"/>
    <property type="match status" value="1"/>
</dbReference>
<dbReference type="Gene3D" id="3.30.450.60">
    <property type="match status" value="1"/>
</dbReference>
<evidence type="ECO:0000256" key="2">
    <source>
        <dbReference type="ARBA" id="ARBA00006972"/>
    </source>
</evidence>
<keyword evidence="5" id="KW-0472">Membrane</keyword>
<dbReference type="EMBL" id="JAKROA010000015">
    <property type="protein sequence ID" value="KAL5104002.1"/>
    <property type="molecule type" value="Genomic_DNA"/>
</dbReference>
<keyword evidence="8" id="KW-1185">Reference proteome</keyword>
<dbReference type="InterPro" id="IPR016635">
    <property type="entry name" value="AP_complex_ssu"/>
</dbReference>
<gene>
    <name evidence="7" type="ORF">TcWFU_009401</name>
</gene>
<dbReference type="Proteomes" id="UP001651158">
    <property type="component" value="Unassembled WGS sequence"/>
</dbReference>
<comment type="subcellular location">
    <subcellularLocation>
        <location evidence="1">Endomembrane system</location>
    </subcellularLocation>
</comment>
<organism evidence="7 8">
    <name type="scientific">Taenia crassiceps</name>
    <dbReference type="NCBI Taxonomy" id="6207"/>
    <lineage>
        <taxon>Eukaryota</taxon>
        <taxon>Metazoa</taxon>
        <taxon>Spiralia</taxon>
        <taxon>Lophotrochozoa</taxon>
        <taxon>Platyhelminthes</taxon>
        <taxon>Cestoda</taxon>
        <taxon>Eucestoda</taxon>
        <taxon>Cyclophyllidea</taxon>
        <taxon>Taeniidae</taxon>
        <taxon>Taenia</taxon>
    </lineage>
</organism>
<comment type="caution">
    <text evidence="7">The sequence shown here is derived from an EMBL/GenBank/DDBJ whole genome shotgun (WGS) entry which is preliminary data.</text>
</comment>
<dbReference type="PANTHER" id="PTHR11753">
    <property type="entry name" value="ADAPTOR COMPLEXES SMALL SUBUNIT FAMILY"/>
    <property type="match status" value="1"/>
</dbReference>